<dbReference type="EMBL" id="KE356560">
    <property type="protein sequence ID" value="ERG90693.1"/>
    <property type="molecule type" value="Genomic_DNA"/>
</dbReference>
<evidence type="ECO:0000256" key="3">
    <source>
        <dbReference type="SAM" id="MobiDB-lite"/>
    </source>
</evidence>
<dbReference type="CDD" id="cd04699">
    <property type="entry name" value="NUDIX_MutT_Nudt1"/>
    <property type="match status" value="1"/>
</dbReference>
<dbReference type="GO" id="GO:0016787">
    <property type="term" value="F:hydrolase activity"/>
    <property type="evidence" value="ECO:0007669"/>
    <property type="project" value="UniProtKB-KW"/>
</dbReference>
<dbReference type="STRING" id="1238424.J07HQW1_00720"/>
<dbReference type="SUPFAM" id="SSF55811">
    <property type="entry name" value="Nudix"/>
    <property type="match status" value="1"/>
</dbReference>
<dbReference type="Gene3D" id="3.90.79.10">
    <property type="entry name" value="Nucleoside Triphosphate Pyrophosphohydrolase"/>
    <property type="match status" value="1"/>
</dbReference>
<dbReference type="InterPro" id="IPR000086">
    <property type="entry name" value="NUDIX_hydrolase_dom"/>
</dbReference>
<evidence type="ECO:0000256" key="1">
    <source>
        <dbReference type="ARBA" id="ARBA00001946"/>
    </source>
</evidence>
<proteinExistence type="predicted"/>
<dbReference type="PANTHER" id="PTHR43046:SF14">
    <property type="entry name" value="MUTT_NUDIX FAMILY PROTEIN"/>
    <property type="match status" value="1"/>
</dbReference>
<accession>U1N2V3</accession>
<dbReference type="PROSITE" id="PS51462">
    <property type="entry name" value="NUDIX"/>
    <property type="match status" value="1"/>
</dbReference>
<dbReference type="Proteomes" id="UP000030649">
    <property type="component" value="Unassembled WGS sequence"/>
</dbReference>
<dbReference type="InterPro" id="IPR020084">
    <property type="entry name" value="NUDIX_hydrolase_CS"/>
</dbReference>
<sequence length="169" mass="18112">MTENHLEATVSLRGVIVAPDNEVLIVARSSDGEWELPGGRLGKHEDAVDGVHREIVEETGLDAAIGQPVHAVAWRNDANCGRFAVYYDCTVDSKTVQLSDEHTDATWLSPTAAKTRVSEAQRTAISIVTTGQNQCTAVDTEGVDSTTETGTHVESDPDVDIGPEPERSS</sequence>
<dbReference type="Pfam" id="PF00293">
    <property type="entry name" value="NUDIX"/>
    <property type="match status" value="1"/>
</dbReference>
<dbReference type="AlphaFoldDB" id="U1N2V3"/>
<feature type="compositionally biased region" description="Polar residues" evidence="3">
    <location>
        <begin position="136"/>
        <end position="152"/>
    </location>
</feature>
<evidence type="ECO:0000313" key="6">
    <source>
        <dbReference type="Proteomes" id="UP000030649"/>
    </source>
</evidence>
<name>U1N2V3_9EURY</name>
<dbReference type="PANTHER" id="PTHR43046">
    <property type="entry name" value="GDP-MANNOSE MANNOSYL HYDROLASE"/>
    <property type="match status" value="1"/>
</dbReference>
<dbReference type="PROSITE" id="PS00893">
    <property type="entry name" value="NUDIX_BOX"/>
    <property type="match status" value="1"/>
</dbReference>
<keyword evidence="2" id="KW-0378">Hydrolase</keyword>
<feature type="region of interest" description="Disordered" evidence="3">
    <location>
        <begin position="136"/>
        <end position="169"/>
    </location>
</feature>
<dbReference type="InterPro" id="IPR015797">
    <property type="entry name" value="NUDIX_hydrolase-like_dom_sf"/>
</dbReference>
<reference evidence="5 6" key="1">
    <citation type="journal article" date="2013" name="PLoS ONE">
        <title>Assembly-driven community genomics of a hypersaline microbial ecosystem.</title>
        <authorList>
            <person name="Podell S."/>
            <person name="Ugalde J.A."/>
            <person name="Narasingarao P."/>
            <person name="Banfield J.F."/>
            <person name="Heidelberg K.B."/>
            <person name="Allen E.E."/>
        </authorList>
    </citation>
    <scope>NUCLEOTIDE SEQUENCE [LARGE SCALE GENOMIC DNA]</scope>
    <source>
        <strain evidence="6">J07HQW1</strain>
    </source>
</reference>
<evidence type="ECO:0000259" key="4">
    <source>
        <dbReference type="PROSITE" id="PS51462"/>
    </source>
</evidence>
<gene>
    <name evidence="5" type="ORF">J07HQW1_00720</name>
</gene>
<feature type="domain" description="Nudix hydrolase" evidence="4">
    <location>
        <begin position="3"/>
        <end position="130"/>
    </location>
</feature>
<organism evidence="5 6">
    <name type="scientific">Haloquadratum walsbyi J07HQW1</name>
    <dbReference type="NCBI Taxonomy" id="1238424"/>
    <lineage>
        <taxon>Archaea</taxon>
        <taxon>Methanobacteriati</taxon>
        <taxon>Methanobacteriota</taxon>
        <taxon>Stenosarchaea group</taxon>
        <taxon>Halobacteria</taxon>
        <taxon>Halobacteriales</taxon>
        <taxon>Haloferacaceae</taxon>
        <taxon>Haloquadratum</taxon>
    </lineage>
</organism>
<evidence type="ECO:0000313" key="5">
    <source>
        <dbReference type="EMBL" id="ERG90693.1"/>
    </source>
</evidence>
<comment type="cofactor">
    <cofactor evidence="1">
        <name>Mg(2+)</name>
        <dbReference type="ChEBI" id="CHEBI:18420"/>
    </cofactor>
</comment>
<protein>
    <submittedName>
        <fullName evidence="5">ADP-ribose pyrophosphatase</fullName>
    </submittedName>
</protein>
<evidence type="ECO:0000256" key="2">
    <source>
        <dbReference type="ARBA" id="ARBA00022801"/>
    </source>
</evidence>
<dbReference type="HOGENOM" id="CLU_037162_24_0_2"/>